<dbReference type="AlphaFoldDB" id="A0A151MNU7"/>
<gene>
    <name evidence="2" type="ORF">Y1Q_0002011</name>
</gene>
<dbReference type="Proteomes" id="UP000050525">
    <property type="component" value="Unassembled WGS sequence"/>
</dbReference>
<keyword evidence="3" id="KW-1185">Reference proteome</keyword>
<organism evidence="2 3">
    <name type="scientific">Alligator mississippiensis</name>
    <name type="common">American alligator</name>
    <dbReference type="NCBI Taxonomy" id="8496"/>
    <lineage>
        <taxon>Eukaryota</taxon>
        <taxon>Metazoa</taxon>
        <taxon>Chordata</taxon>
        <taxon>Craniata</taxon>
        <taxon>Vertebrata</taxon>
        <taxon>Euteleostomi</taxon>
        <taxon>Archelosauria</taxon>
        <taxon>Archosauria</taxon>
        <taxon>Crocodylia</taxon>
        <taxon>Alligatoridae</taxon>
        <taxon>Alligatorinae</taxon>
        <taxon>Alligator</taxon>
    </lineage>
</organism>
<evidence type="ECO:0000313" key="2">
    <source>
        <dbReference type="EMBL" id="KYO26204.1"/>
    </source>
</evidence>
<feature type="region of interest" description="Disordered" evidence="1">
    <location>
        <begin position="1"/>
        <end position="70"/>
    </location>
</feature>
<proteinExistence type="predicted"/>
<name>A0A151MNU7_ALLMI</name>
<reference evidence="2 3" key="1">
    <citation type="journal article" date="2012" name="Genome Biol.">
        <title>Sequencing three crocodilian genomes to illuminate the evolution of archosaurs and amniotes.</title>
        <authorList>
            <person name="St John J.A."/>
            <person name="Braun E.L."/>
            <person name="Isberg S.R."/>
            <person name="Miles L.G."/>
            <person name="Chong A.Y."/>
            <person name="Gongora J."/>
            <person name="Dalzell P."/>
            <person name="Moran C."/>
            <person name="Bed'hom B."/>
            <person name="Abzhanov A."/>
            <person name="Burgess S.C."/>
            <person name="Cooksey A.M."/>
            <person name="Castoe T.A."/>
            <person name="Crawford N.G."/>
            <person name="Densmore L.D."/>
            <person name="Drew J.C."/>
            <person name="Edwards S.V."/>
            <person name="Faircloth B.C."/>
            <person name="Fujita M.K."/>
            <person name="Greenwold M.J."/>
            <person name="Hoffmann F.G."/>
            <person name="Howard J.M."/>
            <person name="Iguchi T."/>
            <person name="Janes D.E."/>
            <person name="Khan S.Y."/>
            <person name="Kohno S."/>
            <person name="de Koning A.J."/>
            <person name="Lance S.L."/>
            <person name="McCarthy F.M."/>
            <person name="McCormack J.E."/>
            <person name="Merchant M.E."/>
            <person name="Peterson D.G."/>
            <person name="Pollock D.D."/>
            <person name="Pourmand N."/>
            <person name="Raney B.J."/>
            <person name="Roessler K.A."/>
            <person name="Sanford J.R."/>
            <person name="Sawyer R.H."/>
            <person name="Schmidt C.J."/>
            <person name="Triplett E.W."/>
            <person name="Tuberville T.D."/>
            <person name="Venegas-Anaya M."/>
            <person name="Howard J.T."/>
            <person name="Jarvis E.D."/>
            <person name="Guillette L.J.Jr."/>
            <person name="Glenn T.C."/>
            <person name="Green R.E."/>
            <person name="Ray D.A."/>
        </authorList>
    </citation>
    <scope>NUCLEOTIDE SEQUENCE [LARGE SCALE GENOMIC DNA]</scope>
    <source>
        <strain evidence="2">KSC_2009_1</strain>
    </source>
</reference>
<comment type="caution">
    <text evidence="2">The sequence shown here is derived from an EMBL/GenBank/DDBJ whole genome shotgun (WGS) entry which is preliminary data.</text>
</comment>
<accession>A0A151MNU7</accession>
<evidence type="ECO:0000256" key="1">
    <source>
        <dbReference type="SAM" id="MobiDB-lite"/>
    </source>
</evidence>
<evidence type="ECO:0000313" key="3">
    <source>
        <dbReference type="Proteomes" id="UP000050525"/>
    </source>
</evidence>
<sequence length="70" mass="7677">MAHKEVGDQTLGGTPARGVSWKSRAERETVIPNRGGSNASRGEGEAIDNEDSKSWQVPEVVSFTPREWTH</sequence>
<protein>
    <submittedName>
        <fullName evidence="2">Uncharacterized protein</fullName>
    </submittedName>
</protein>
<dbReference type="EMBL" id="AKHW03005656">
    <property type="protein sequence ID" value="KYO26204.1"/>
    <property type="molecule type" value="Genomic_DNA"/>
</dbReference>